<sequence length="45" mass="4979">MPFTQGHRVNESWTNRCFMKVADLFSQDLVGFRQSGVYAVGPSGG</sequence>
<name>A0A0M6Y867_9HYPH</name>
<reference evidence="2" key="1">
    <citation type="submission" date="2015-07" db="EMBL/GenBank/DDBJ databases">
        <authorList>
            <person name="Rodrigo-Torres Lidia"/>
            <person name="Arahal R.David."/>
        </authorList>
    </citation>
    <scope>NUCLEOTIDE SEQUENCE [LARGE SCALE GENOMIC DNA]</scope>
    <source>
        <strain evidence="2">CECT 4801</strain>
    </source>
</reference>
<organism evidence="1 2">
    <name type="scientific">Roseibium aggregatum</name>
    <dbReference type="NCBI Taxonomy" id="187304"/>
    <lineage>
        <taxon>Bacteria</taxon>
        <taxon>Pseudomonadati</taxon>
        <taxon>Pseudomonadota</taxon>
        <taxon>Alphaproteobacteria</taxon>
        <taxon>Hyphomicrobiales</taxon>
        <taxon>Stappiaceae</taxon>
        <taxon>Roseibium</taxon>
    </lineage>
</organism>
<dbReference type="Proteomes" id="UP000048926">
    <property type="component" value="Unassembled WGS sequence"/>
</dbReference>
<gene>
    <name evidence="1" type="ORF">LAL4801_04743</name>
</gene>
<dbReference type="AlphaFoldDB" id="A0A0M6Y867"/>
<protein>
    <submittedName>
        <fullName evidence="1">Uncharacterized protein</fullName>
    </submittedName>
</protein>
<dbReference type="EMBL" id="CXST01000003">
    <property type="protein sequence ID" value="CTQ46285.1"/>
    <property type="molecule type" value="Genomic_DNA"/>
</dbReference>
<evidence type="ECO:0000313" key="1">
    <source>
        <dbReference type="EMBL" id="CTQ46285.1"/>
    </source>
</evidence>
<proteinExistence type="predicted"/>
<keyword evidence="2" id="KW-1185">Reference proteome</keyword>
<accession>A0A0M6Y867</accession>
<evidence type="ECO:0000313" key="2">
    <source>
        <dbReference type="Proteomes" id="UP000048926"/>
    </source>
</evidence>